<dbReference type="InterPro" id="IPR007630">
    <property type="entry name" value="RNA_pol_sigma70_r4"/>
</dbReference>
<dbReference type="InterPro" id="IPR050239">
    <property type="entry name" value="Sigma-70_RNA_pol_init_factors"/>
</dbReference>
<evidence type="ECO:0000259" key="2">
    <source>
        <dbReference type="PROSITE" id="PS51913"/>
    </source>
</evidence>
<dbReference type="GO" id="GO:0006352">
    <property type="term" value="P:DNA-templated transcription initiation"/>
    <property type="evidence" value="ECO:0007669"/>
    <property type="project" value="InterPro"/>
</dbReference>
<dbReference type="AlphaFoldDB" id="A0A1G2CIH3"/>
<keyword evidence="1" id="KW-0804">Transcription</keyword>
<dbReference type="Gene3D" id="1.10.10.10">
    <property type="entry name" value="Winged helix-like DNA-binding domain superfamily/Winged helix DNA-binding domain"/>
    <property type="match status" value="1"/>
</dbReference>
<dbReference type="EMBL" id="MHKZ01000005">
    <property type="protein sequence ID" value="OGZ01175.1"/>
    <property type="molecule type" value="Genomic_DNA"/>
</dbReference>
<dbReference type="InterPro" id="IPR013324">
    <property type="entry name" value="RNA_pol_sigma_r3/r4-like"/>
</dbReference>
<proteinExistence type="predicted"/>
<evidence type="ECO:0000313" key="3">
    <source>
        <dbReference type="EMBL" id="OGZ01175.1"/>
    </source>
</evidence>
<dbReference type="PANTHER" id="PTHR30603:SF47">
    <property type="entry name" value="RNA POLYMERASE SIGMA FACTOR SIGD, CHLOROPLASTIC"/>
    <property type="match status" value="1"/>
</dbReference>
<organism evidence="3 4">
    <name type="scientific">Candidatus Liptonbacteria bacterium RIFCSPLOWO2_01_FULL_45_15</name>
    <dbReference type="NCBI Taxonomy" id="1798649"/>
    <lineage>
        <taxon>Bacteria</taxon>
        <taxon>Candidatus Liptoniibacteriota</taxon>
    </lineage>
</organism>
<protein>
    <recommendedName>
        <fullName evidence="2">HTH HARE-type domain-containing protein</fullName>
    </recommendedName>
</protein>
<dbReference type="InterPro" id="IPR038087">
    <property type="entry name" value="RNAP_delta_N_dom_sf"/>
</dbReference>
<dbReference type="STRING" id="1798649.A3B13_03655"/>
<dbReference type="PRINTS" id="PR00046">
    <property type="entry name" value="SIGMA70FCT"/>
</dbReference>
<dbReference type="Proteomes" id="UP000176287">
    <property type="component" value="Unassembled WGS sequence"/>
</dbReference>
<feature type="domain" description="HTH HARE-type" evidence="2">
    <location>
        <begin position="216"/>
        <end position="279"/>
    </location>
</feature>
<reference evidence="3 4" key="1">
    <citation type="journal article" date="2016" name="Nat. Commun.">
        <title>Thousands of microbial genomes shed light on interconnected biogeochemical processes in an aquifer system.</title>
        <authorList>
            <person name="Anantharaman K."/>
            <person name="Brown C.T."/>
            <person name="Hug L.A."/>
            <person name="Sharon I."/>
            <person name="Castelle C.J."/>
            <person name="Probst A.J."/>
            <person name="Thomas B.C."/>
            <person name="Singh A."/>
            <person name="Wilkins M.J."/>
            <person name="Karaoz U."/>
            <person name="Brodie E.L."/>
            <person name="Williams K.H."/>
            <person name="Hubbard S.S."/>
            <person name="Banfield J.F."/>
        </authorList>
    </citation>
    <scope>NUCLEOTIDE SEQUENCE [LARGE SCALE GENOMIC DNA]</scope>
</reference>
<evidence type="ECO:0000313" key="4">
    <source>
        <dbReference type="Proteomes" id="UP000176287"/>
    </source>
</evidence>
<evidence type="ECO:0000256" key="1">
    <source>
        <dbReference type="ARBA" id="ARBA00023163"/>
    </source>
</evidence>
<gene>
    <name evidence="3" type="ORF">A3B13_03655</name>
</gene>
<dbReference type="SUPFAM" id="SSF88659">
    <property type="entry name" value="Sigma3 and sigma4 domains of RNA polymerase sigma factors"/>
    <property type="match status" value="1"/>
</dbReference>
<accession>A0A1G2CIH3</accession>
<dbReference type="InterPro" id="IPR036388">
    <property type="entry name" value="WH-like_DNA-bd_sf"/>
</dbReference>
<sequence length="343" mass="40312">MVTVNKTLDWFWSHLDARQKDVLMGRFGLEKEGDSSTLAELGEKYGITRERIRQIEAGALGILKEKSPSNPAIGEFVDRSKKYLKSSGGVARKEHFLEHHKNFIEDIGENHIDLFVEMDGSFFLHPEDKEFWSFYYSDEESLNNARRFILNWEKFLKSRKDEFLFSQKYHIHFKIFIRKSRLNPAHAQSYVTISKKFHINHYGDLGLSEWPEVKPVTIRDHIYLLLKKEDKPIHFVDIAKLISEKNKGKRALGATVHNELIKDRRFVLVGRGIYGLFEHGYKPGTAREVIQRILKENGPMRTRELVTAVQEERFFKPNTVLVNLQNKKFFTRQQDGTYIIRRK</sequence>
<dbReference type="PROSITE" id="PS00716">
    <property type="entry name" value="SIGMA70_2"/>
    <property type="match status" value="1"/>
</dbReference>
<dbReference type="PANTHER" id="PTHR30603">
    <property type="entry name" value="RNA POLYMERASE SIGMA FACTOR RPO"/>
    <property type="match status" value="1"/>
</dbReference>
<name>A0A1G2CIH3_9BACT</name>
<dbReference type="InterPro" id="IPR000943">
    <property type="entry name" value="RNA_pol_sigma70"/>
</dbReference>
<comment type="caution">
    <text evidence="3">The sequence shown here is derived from an EMBL/GenBank/DDBJ whole genome shotgun (WGS) entry which is preliminary data.</text>
</comment>
<dbReference type="GO" id="GO:0003700">
    <property type="term" value="F:DNA-binding transcription factor activity"/>
    <property type="evidence" value="ECO:0007669"/>
    <property type="project" value="InterPro"/>
</dbReference>
<dbReference type="InterPro" id="IPR007759">
    <property type="entry name" value="Asxl_HARE-HTH"/>
</dbReference>
<dbReference type="Gene3D" id="1.10.10.1250">
    <property type="entry name" value="RNA polymerase, subunit delta, N-terminal domain"/>
    <property type="match status" value="1"/>
</dbReference>
<dbReference type="Pfam" id="PF04545">
    <property type="entry name" value="Sigma70_r4"/>
    <property type="match status" value="1"/>
</dbReference>
<dbReference type="PROSITE" id="PS51913">
    <property type="entry name" value="HTH_HARE"/>
    <property type="match status" value="1"/>
</dbReference>